<dbReference type="Proteomes" id="UP001589799">
    <property type="component" value="Unassembled WGS sequence"/>
</dbReference>
<keyword evidence="3" id="KW-1185">Reference proteome</keyword>
<reference evidence="2 3" key="1">
    <citation type="submission" date="2024-09" db="EMBL/GenBank/DDBJ databases">
        <authorList>
            <person name="Sun Q."/>
            <person name="Mori K."/>
        </authorList>
    </citation>
    <scope>NUCLEOTIDE SEQUENCE [LARGE SCALE GENOMIC DNA]</scope>
    <source>
        <strain evidence="2 3">KCTC 22789</strain>
    </source>
</reference>
<organism evidence="2 3">
    <name type="scientific">Paracoccus niistensis</name>
    <dbReference type="NCBI Taxonomy" id="632935"/>
    <lineage>
        <taxon>Bacteria</taxon>
        <taxon>Pseudomonadati</taxon>
        <taxon>Pseudomonadota</taxon>
        <taxon>Alphaproteobacteria</taxon>
        <taxon>Rhodobacterales</taxon>
        <taxon>Paracoccaceae</taxon>
        <taxon>Paracoccus</taxon>
    </lineage>
</organism>
<evidence type="ECO:0000259" key="1">
    <source>
        <dbReference type="Pfam" id="PF26395"/>
    </source>
</evidence>
<comment type="caution">
    <text evidence="2">The sequence shown here is derived from an EMBL/GenBank/DDBJ whole genome shotgun (WGS) entry which is preliminary data.</text>
</comment>
<protein>
    <recommendedName>
        <fullName evidence="1">Type II CBASS E2 protein domain-containing protein</fullName>
    </recommendedName>
</protein>
<dbReference type="Pfam" id="PF26395">
    <property type="entry name" value="E2-CBASS"/>
    <property type="match status" value="1"/>
</dbReference>
<gene>
    <name evidence="2" type="ORF">ACFFII_14405</name>
</gene>
<evidence type="ECO:0000313" key="2">
    <source>
        <dbReference type="EMBL" id="MFC0341959.1"/>
    </source>
</evidence>
<dbReference type="InterPro" id="IPR058588">
    <property type="entry name" value="E2-CBASS"/>
</dbReference>
<feature type="domain" description="Type II CBASS E2 protein" evidence="1">
    <location>
        <begin position="11"/>
        <end position="150"/>
    </location>
</feature>
<evidence type="ECO:0000313" key="3">
    <source>
        <dbReference type="Proteomes" id="UP001589799"/>
    </source>
</evidence>
<sequence>MARGLISLEKQVKAMRALWPGFEAVPGISPGTVVWFGDLTGFERKFHLFIQYGLPLPGRREMCRLMPEVRVLRPRLVPNPDAAEEAPLPHVYFDLSDLAGSPLCLFDPRLREWDGSLLIARTTIPWAERWLWNYELWEATGEWHGGGTHPEPDKEKAHA</sequence>
<dbReference type="EMBL" id="JBHLWE010000042">
    <property type="protein sequence ID" value="MFC0341959.1"/>
    <property type="molecule type" value="Genomic_DNA"/>
</dbReference>
<accession>A0ABV6I6Y6</accession>
<proteinExistence type="predicted"/>
<name>A0ABV6I6Y6_9RHOB</name>